<dbReference type="InterPro" id="IPR007138">
    <property type="entry name" value="ABM_dom"/>
</dbReference>
<dbReference type="InterPro" id="IPR050744">
    <property type="entry name" value="AI-2_Isomerase_LsrG"/>
</dbReference>
<dbReference type="AlphaFoldDB" id="A0A0P1FLD3"/>
<reference evidence="3 5" key="2">
    <citation type="submission" date="2015-09" db="EMBL/GenBank/DDBJ databases">
        <authorList>
            <consortium name="Swine Surveillance"/>
        </authorList>
    </citation>
    <scope>NUCLEOTIDE SEQUENCE [LARGE SCALE GENOMIC DNA]</scope>
    <source>
        <strain evidence="3 5">5120</strain>
    </source>
</reference>
<keyword evidence="3" id="KW-0503">Monooxygenase</keyword>
<reference evidence="2 4" key="1">
    <citation type="submission" date="2015-09" db="EMBL/GenBank/DDBJ databases">
        <authorList>
            <person name="Rodrigo-Torres L."/>
            <person name="Arahal D.R."/>
        </authorList>
    </citation>
    <scope>NUCLEOTIDE SEQUENCE [LARGE SCALE GENOMIC DNA]</scope>
    <source>
        <strain evidence="2 4">CECT 5118</strain>
    </source>
</reference>
<dbReference type="PANTHER" id="PTHR33336">
    <property type="entry name" value="QUINOL MONOOXYGENASE YGIN-RELATED"/>
    <property type="match status" value="1"/>
</dbReference>
<protein>
    <submittedName>
        <fullName evidence="3">Antibiotic biosynthesis monooxygenase</fullName>
    </submittedName>
</protein>
<dbReference type="EMBL" id="CYSC01000020">
    <property type="protein sequence ID" value="CUH71428.1"/>
    <property type="molecule type" value="Genomic_DNA"/>
</dbReference>
<name>A0A0P1FLD3_9RHOB</name>
<sequence>MTVMVIAELTPVPGQGEVLRRAVQTLTVASRGEEGCLSYRPLLDPARPGTIVILETWRDAEALASHGKTEAMAQFKAAIKGAEVVVTRHRISPA</sequence>
<dbReference type="PANTHER" id="PTHR33336:SF15">
    <property type="entry name" value="ABM DOMAIN-CONTAINING PROTEIN"/>
    <property type="match status" value="1"/>
</dbReference>
<dbReference type="EMBL" id="CYSB01000036">
    <property type="protein sequence ID" value="CUH68896.1"/>
    <property type="molecule type" value="Genomic_DNA"/>
</dbReference>
<dbReference type="SUPFAM" id="SSF54909">
    <property type="entry name" value="Dimeric alpha+beta barrel"/>
    <property type="match status" value="1"/>
</dbReference>
<dbReference type="Gene3D" id="3.30.70.100">
    <property type="match status" value="1"/>
</dbReference>
<proteinExistence type="predicted"/>
<keyword evidence="3" id="KW-0560">Oxidoreductase</keyword>
<evidence type="ECO:0000313" key="3">
    <source>
        <dbReference type="EMBL" id="CUH71428.1"/>
    </source>
</evidence>
<dbReference type="RefSeq" id="WP_058242739.1">
    <property type="nucleotide sequence ID" value="NZ_CYSB01000036.1"/>
</dbReference>
<organism evidence="3 5">
    <name type="scientific">Thalassovita autumnalis</name>
    <dbReference type="NCBI Taxonomy" id="2072972"/>
    <lineage>
        <taxon>Bacteria</taxon>
        <taxon>Pseudomonadati</taxon>
        <taxon>Pseudomonadota</taxon>
        <taxon>Alphaproteobacteria</taxon>
        <taxon>Rhodobacterales</taxon>
        <taxon>Roseobacteraceae</taxon>
        <taxon>Thalassovita</taxon>
    </lineage>
</organism>
<accession>A0A0P1FLD3</accession>
<evidence type="ECO:0000313" key="4">
    <source>
        <dbReference type="Proteomes" id="UP000051086"/>
    </source>
</evidence>
<dbReference type="Proteomes" id="UP000051086">
    <property type="component" value="Unassembled WGS sequence"/>
</dbReference>
<dbReference type="OrthoDB" id="287932at2"/>
<keyword evidence="4" id="KW-1185">Reference proteome</keyword>
<feature type="domain" description="ABM" evidence="1">
    <location>
        <begin position="3"/>
        <end position="94"/>
    </location>
</feature>
<dbReference type="InterPro" id="IPR011008">
    <property type="entry name" value="Dimeric_a/b-barrel"/>
</dbReference>
<evidence type="ECO:0000259" key="1">
    <source>
        <dbReference type="PROSITE" id="PS51725"/>
    </source>
</evidence>
<evidence type="ECO:0000313" key="2">
    <source>
        <dbReference type="EMBL" id="CUH68896.1"/>
    </source>
</evidence>
<dbReference type="Proteomes" id="UP000051887">
    <property type="component" value="Unassembled WGS sequence"/>
</dbReference>
<dbReference type="GO" id="GO:0004497">
    <property type="term" value="F:monooxygenase activity"/>
    <property type="evidence" value="ECO:0007669"/>
    <property type="project" value="UniProtKB-KW"/>
</dbReference>
<gene>
    <name evidence="2" type="ORF">TL5118_02855</name>
    <name evidence="3" type="ORF">TL5120_01214</name>
</gene>
<dbReference type="PROSITE" id="PS51725">
    <property type="entry name" value="ABM"/>
    <property type="match status" value="1"/>
</dbReference>
<evidence type="ECO:0000313" key="5">
    <source>
        <dbReference type="Proteomes" id="UP000051887"/>
    </source>
</evidence>
<dbReference type="Pfam" id="PF03992">
    <property type="entry name" value="ABM"/>
    <property type="match status" value="1"/>
</dbReference>